<name>A0ABV3NCH9_9ACTO</name>
<dbReference type="EMBL" id="JBAGNM010000007">
    <property type="protein sequence ID" value="MEW6954926.1"/>
    <property type="molecule type" value="Genomic_DNA"/>
</dbReference>
<evidence type="ECO:0000313" key="2">
    <source>
        <dbReference type="EMBL" id="MEW6954926.1"/>
    </source>
</evidence>
<comment type="caution">
    <text evidence="2">The sequence shown here is derived from an EMBL/GenBank/DDBJ whole genome shotgun (WGS) entry which is preliminary data.</text>
</comment>
<sequence>MSEIDIDVRRFARLLAKLDAHLPISDAMEHADPQKNGRWWSSQREHMSSWFASQATTGSGAYTRQEPNLSARRRPITGFKAPKG</sequence>
<organism evidence="2 3">
    <name type="scientific">Trueperella pyogenes</name>
    <dbReference type="NCBI Taxonomy" id="1661"/>
    <lineage>
        <taxon>Bacteria</taxon>
        <taxon>Bacillati</taxon>
        <taxon>Actinomycetota</taxon>
        <taxon>Actinomycetes</taxon>
        <taxon>Actinomycetales</taxon>
        <taxon>Actinomycetaceae</taxon>
        <taxon>Trueperella</taxon>
    </lineage>
</organism>
<accession>A0ABV3NCH9</accession>
<protein>
    <submittedName>
        <fullName evidence="2">Uncharacterized protein</fullName>
    </submittedName>
</protein>
<feature type="region of interest" description="Disordered" evidence="1">
    <location>
        <begin position="52"/>
        <end position="84"/>
    </location>
</feature>
<dbReference type="Proteomes" id="UP001555100">
    <property type="component" value="Unassembled WGS sequence"/>
</dbReference>
<dbReference type="RefSeq" id="WP_341828785.1">
    <property type="nucleotide sequence ID" value="NZ_CP123397.1"/>
</dbReference>
<keyword evidence="3" id="KW-1185">Reference proteome</keyword>
<evidence type="ECO:0000313" key="3">
    <source>
        <dbReference type="Proteomes" id="UP001555100"/>
    </source>
</evidence>
<proteinExistence type="predicted"/>
<feature type="compositionally biased region" description="Polar residues" evidence="1">
    <location>
        <begin position="52"/>
        <end position="68"/>
    </location>
</feature>
<gene>
    <name evidence="2" type="ORF">V3M73_07825</name>
</gene>
<evidence type="ECO:0000256" key="1">
    <source>
        <dbReference type="SAM" id="MobiDB-lite"/>
    </source>
</evidence>
<reference evidence="2 3" key="1">
    <citation type="submission" date="2024-01" db="EMBL/GenBank/DDBJ databases">
        <title>Genomic analysis and antimicrobial resistance profiles of Trueperella pyogenes isolated from domestic and wild animals.</title>
        <authorList>
            <person name="Magossi G."/>
            <person name="Gzyl K.E."/>
            <person name="Holman D.B."/>
            <person name="Amat S."/>
        </authorList>
    </citation>
    <scope>NUCLEOTIDE SEQUENCE [LARGE SCALE GENOMIC DNA]</scope>
    <source>
        <strain evidence="2 3">1494</strain>
    </source>
</reference>